<dbReference type="EMBL" id="JACGLT010000003">
    <property type="protein sequence ID" value="MBA6152193.1"/>
    <property type="molecule type" value="Genomic_DNA"/>
</dbReference>
<dbReference type="Gene3D" id="1.10.287.1490">
    <property type="match status" value="1"/>
</dbReference>
<dbReference type="Gene3D" id="3.40.50.300">
    <property type="entry name" value="P-loop containing nucleotide triphosphate hydrolases"/>
    <property type="match status" value="1"/>
</dbReference>
<keyword evidence="2" id="KW-0812">Transmembrane</keyword>
<evidence type="ECO:0000313" key="5">
    <source>
        <dbReference type="Proteomes" id="UP000541857"/>
    </source>
</evidence>
<organism evidence="4 5">
    <name type="scientific">Gelidibacter maritimus</name>
    <dbReference type="NCBI Taxonomy" id="2761487"/>
    <lineage>
        <taxon>Bacteria</taxon>
        <taxon>Pseudomonadati</taxon>
        <taxon>Bacteroidota</taxon>
        <taxon>Flavobacteriia</taxon>
        <taxon>Flavobacteriales</taxon>
        <taxon>Flavobacteriaceae</taxon>
        <taxon>Gelidibacter</taxon>
    </lineage>
</organism>
<keyword evidence="5" id="KW-1185">Reference proteome</keyword>
<dbReference type="SUPFAM" id="SSF52540">
    <property type="entry name" value="P-loop containing nucleoside triphosphate hydrolases"/>
    <property type="match status" value="1"/>
</dbReference>
<dbReference type="PANTHER" id="PTHR23159:SF31">
    <property type="entry name" value="CENTROSOME-ASSOCIATED PROTEIN CEP250 ISOFORM X1"/>
    <property type="match status" value="1"/>
</dbReference>
<evidence type="ECO:0000313" key="4">
    <source>
        <dbReference type="EMBL" id="MBA6152193.1"/>
    </source>
</evidence>
<dbReference type="RefSeq" id="WP_182203452.1">
    <property type="nucleotide sequence ID" value="NZ_JACGLT010000003.1"/>
</dbReference>
<evidence type="ECO:0000256" key="1">
    <source>
        <dbReference type="SAM" id="Coils"/>
    </source>
</evidence>
<gene>
    <name evidence="4" type="ORF">H3Z82_05575</name>
</gene>
<dbReference type="InterPro" id="IPR045063">
    <property type="entry name" value="Dynamin_N"/>
</dbReference>
<protein>
    <submittedName>
        <fullName evidence="4">Dynamin family protein</fullName>
    </submittedName>
</protein>
<evidence type="ECO:0000259" key="3">
    <source>
        <dbReference type="Pfam" id="PF00350"/>
    </source>
</evidence>
<dbReference type="PANTHER" id="PTHR23159">
    <property type="entry name" value="CENTROSOMAL PROTEIN 2"/>
    <property type="match status" value="1"/>
</dbReference>
<comment type="caution">
    <text evidence="4">The sequence shown here is derived from an EMBL/GenBank/DDBJ whole genome shotgun (WGS) entry which is preliminary data.</text>
</comment>
<keyword evidence="2" id="KW-1133">Transmembrane helix</keyword>
<feature type="transmembrane region" description="Helical" evidence="2">
    <location>
        <begin position="6"/>
        <end position="24"/>
    </location>
</feature>
<feature type="coiled-coil region" evidence="1">
    <location>
        <begin position="47"/>
        <end position="179"/>
    </location>
</feature>
<keyword evidence="2" id="KW-0472">Membrane</keyword>
<name>A0A7W2M3V0_9FLAO</name>
<keyword evidence="1" id="KW-0175">Coiled coil</keyword>
<dbReference type="Pfam" id="PF00350">
    <property type="entry name" value="Dynamin_N"/>
    <property type="match status" value="1"/>
</dbReference>
<feature type="domain" description="Dynamin N-terminal" evidence="3">
    <location>
        <begin position="253"/>
        <end position="414"/>
    </location>
</feature>
<proteinExistence type="predicted"/>
<dbReference type="AlphaFoldDB" id="A0A7W2M3V0"/>
<dbReference type="Proteomes" id="UP000541857">
    <property type="component" value="Unassembled WGS sequence"/>
</dbReference>
<reference evidence="4 5" key="1">
    <citation type="submission" date="2020-07" db="EMBL/GenBank/DDBJ databases">
        <title>Bacterium isolated from marine sediment.</title>
        <authorList>
            <person name="Shang D."/>
        </authorList>
    </citation>
    <scope>NUCLEOTIDE SEQUENCE [LARGE SCALE GENOMIC DNA]</scope>
    <source>
        <strain evidence="4 5">F6074</strain>
    </source>
</reference>
<evidence type="ECO:0000256" key="2">
    <source>
        <dbReference type="SAM" id="Phobius"/>
    </source>
</evidence>
<dbReference type="InterPro" id="IPR027417">
    <property type="entry name" value="P-loop_NTPase"/>
</dbReference>
<sequence>MDYLTIIIAVVALLLGAILSFFFAPKIRKEKKLNTNQSLKDNSIQVKNSTSEDLFILENEISKLKEELTESEAKISEYEEENKSIKTDGDIISDSDQTSDEKLKELDEEITQLKDEIEDLEDEISDLKKSNNRVKEEVSALDEKVYVIEKEKREITETYQQNLKKLEETENENKVQKESLSFVSDILNANNAVNEKFIEVAHKTWEIYSTISNDLRYSLGYLENNFISDDFLEDCWNWRNQEVKTWIKDKRVVAIVGEFSAGKTSIVNRILKQDDPNAVELPVKSTETTAIPTYISKGIDFNCQFYSPSGDLKNISVESFQKVTKSVLDDINISSLVKYFVLSYSNKNLSDISILDTPGFGSNSDEIISKTTEVVKEADALFWVVDANTGEINNSSMNVIKENLQKVPLYIIINKSDTKSQNDLNDLKTKIEETLNKNCINYQEVILFSHKYEIDELMGILNGIAPKKSPKVISRVNEEINRTLKISKASLNKLNKETIDLNYDVDDSISILEQTIQNIGHSLEDMDDVISFEYPLFSKNYYKIKESDYGRFEKGMSQIIESTNSLPDNINEFRSNSENYSMKIDETNEIKHYIDYLSKSRKTFMELVNAYNPKLLN</sequence>
<accession>A0A7W2M3V0</accession>